<comment type="subunit">
    <text evidence="6">Homodimer.</text>
</comment>
<evidence type="ECO:0000256" key="4">
    <source>
        <dbReference type="ARBA" id="ARBA00023027"/>
    </source>
</evidence>
<evidence type="ECO:0000313" key="9">
    <source>
        <dbReference type="EMBL" id="MBW6390753.1"/>
    </source>
</evidence>
<feature type="binding site" evidence="6">
    <location>
        <begin position="103"/>
        <end position="106"/>
    </location>
    <ligand>
        <name>FMN</name>
        <dbReference type="ChEBI" id="CHEBI:58210"/>
    </ligand>
</feature>
<reference evidence="9 10" key="1">
    <citation type="submission" date="2021-07" db="EMBL/GenBank/DDBJ databases">
        <authorList>
            <person name="So Y."/>
        </authorList>
    </citation>
    <scope>NUCLEOTIDE SEQUENCE [LARGE SCALE GENOMIC DNA]</scope>
    <source>
        <strain evidence="9 10">Y3S6</strain>
    </source>
</reference>
<keyword evidence="3 6" id="KW-0560">Oxidoreductase</keyword>
<keyword evidence="4 6" id="KW-0520">NAD</keyword>
<dbReference type="SUPFAM" id="SSF52218">
    <property type="entry name" value="Flavoproteins"/>
    <property type="match status" value="1"/>
</dbReference>
<comment type="function">
    <text evidence="6">Quinone reductase that provides resistance to thiol-specific stress caused by electrophilic quinones.</text>
</comment>
<evidence type="ECO:0000256" key="7">
    <source>
        <dbReference type="SAM" id="Coils"/>
    </source>
</evidence>
<dbReference type="InterPro" id="IPR050104">
    <property type="entry name" value="FMN-dep_NADH:Q_OxRdtase_AzoR1"/>
</dbReference>
<organism evidence="9 10">
    <name type="scientific">Billgrantia antri</name>
    <dbReference type="NCBI Taxonomy" id="2846777"/>
    <lineage>
        <taxon>Bacteria</taxon>
        <taxon>Pseudomonadati</taxon>
        <taxon>Pseudomonadota</taxon>
        <taxon>Gammaproteobacteria</taxon>
        <taxon>Oceanospirillales</taxon>
        <taxon>Halomonadaceae</taxon>
        <taxon>Billgrantia</taxon>
    </lineage>
</organism>
<dbReference type="PANTHER" id="PTHR43741">
    <property type="entry name" value="FMN-DEPENDENT NADH-AZOREDUCTASE 1"/>
    <property type="match status" value="1"/>
</dbReference>
<evidence type="ECO:0000259" key="8">
    <source>
        <dbReference type="Pfam" id="PF02525"/>
    </source>
</evidence>
<keyword evidence="7" id="KW-0175">Coiled coil</keyword>
<evidence type="ECO:0000256" key="1">
    <source>
        <dbReference type="ARBA" id="ARBA00022630"/>
    </source>
</evidence>
<evidence type="ECO:0000256" key="5">
    <source>
        <dbReference type="ARBA" id="ARBA00048542"/>
    </source>
</evidence>
<protein>
    <recommendedName>
        <fullName evidence="6">FMN dependent NADH:quinone oxidoreductase</fullName>
        <ecNumber evidence="6">1.6.5.-</ecNumber>
    </recommendedName>
    <alternativeName>
        <fullName evidence="6">Azo-dye reductase</fullName>
    </alternativeName>
    <alternativeName>
        <fullName evidence="6">FMN-dependent NADH-azo compound oxidoreductase</fullName>
    </alternativeName>
    <alternativeName>
        <fullName evidence="6">FMN-dependent NADH-azoreductase</fullName>
        <ecNumber evidence="6">1.7.1.17</ecNumber>
    </alternativeName>
</protein>
<comment type="caution">
    <text evidence="6">Lacks conserved residue(s) required for the propagation of feature annotation.</text>
</comment>
<evidence type="ECO:0000256" key="2">
    <source>
        <dbReference type="ARBA" id="ARBA00022643"/>
    </source>
</evidence>
<comment type="catalytic activity">
    <reaction evidence="6">
        <text>2 a quinone + NADH + H(+) = 2 a 1,4-benzosemiquinone + NAD(+)</text>
        <dbReference type="Rhea" id="RHEA:65952"/>
        <dbReference type="ChEBI" id="CHEBI:15378"/>
        <dbReference type="ChEBI" id="CHEBI:57540"/>
        <dbReference type="ChEBI" id="CHEBI:57945"/>
        <dbReference type="ChEBI" id="CHEBI:132124"/>
        <dbReference type="ChEBI" id="CHEBI:134225"/>
    </reaction>
</comment>
<name>A0ABS6ZL20_9GAMM</name>
<dbReference type="Pfam" id="PF02525">
    <property type="entry name" value="Flavodoxin_2"/>
    <property type="match status" value="1"/>
</dbReference>
<comment type="caution">
    <text evidence="9">The sequence shown here is derived from an EMBL/GenBank/DDBJ whole genome shotgun (WGS) entry which is preliminary data.</text>
</comment>
<dbReference type="PANTHER" id="PTHR43741:SF2">
    <property type="entry name" value="FMN-DEPENDENT NADH:QUINONE OXIDOREDUCTASE"/>
    <property type="match status" value="1"/>
</dbReference>
<accession>A0ABS6ZL20</accession>
<comment type="similarity">
    <text evidence="6">Belongs to the azoreductase type 1 family.</text>
</comment>
<dbReference type="InterPro" id="IPR023048">
    <property type="entry name" value="NADH:quinone_OxRdtase_FMN_depd"/>
</dbReference>
<dbReference type="InterPro" id="IPR029039">
    <property type="entry name" value="Flavoprotein-like_sf"/>
</dbReference>
<gene>
    <name evidence="6" type="primary">azoR</name>
    <name evidence="9" type="ORF">KPL81_06205</name>
</gene>
<comment type="catalytic activity">
    <reaction evidence="5">
        <text>N,N-dimethyl-1,4-phenylenediamine + anthranilate + 2 NAD(+) = 2-(4-dimethylaminophenyl)diazenylbenzoate + 2 NADH + 2 H(+)</text>
        <dbReference type="Rhea" id="RHEA:55872"/>
        <dbReference type="ChEBI" id="CHEBI:15378"/>
        <dbReference type="ChEBI" id="CHEBI:15783"/>
        <dbReference type="ChEBI" id="CHEBI:16567"/>
        <dbReference type="ChEBI" id="CHEBI:57540"/>
        <dbReference type="ChEBI" id="CHEBI:57945"/>
        <dbReference type="ChEBI" id="CHEBI:71579"/>
        <dbReference type="EC" id="1.7.1.17"/>
    </reaction>
    <physiologicalReaction direction="right-to-left" evidence="5">
        <dbReference type="Rhea" id="RHEA:55874"/>
    </physiologicalReaction>
</comment>
<dbReference type="HAMAP" id="MF_01216">
    <property type="entry name" value="Azoreductase_type1"/>
    <property type="match status" value="1"/>
</dbReference>
<dbReference type="InterPro" id="IPR003680">
    <property type="entry name" value="Flavodoxin_fold"/>
</dbReference>
<dbReference type="EC" id="1.6.5.-" evidence="6"/>
<keyword evidence="10" id="KW-1185">Reference proteome</keyword>
<evidence type="ECO:0000256" key="3">
    <source>
        <dbReference type="ARBA" id="ARBA00023002"/>
    </source>
</evidence>
<dbReference type="EMBL" id="JAHYCA010000002">
    <property type="protein sequence ID" value="MBW6390753.1"/>
    <property type="molecule type" value="Genomic_DNA"/>
</dbReference>
<sequence>MATLLHIDASARPGRSGIDPHGSHSRRLSAHFIEQWQKTRPDDRILYRDVGQYPPRPVTGEWVHAAFTKPEAREPWMHEALAESDALVDELLEADLIVAGVPMYNFGVPAGFKAYIDNIVRVGRTFGFDRSRQGLPYWPMLSEMHKRLVVLSSRGDYGYEPGERMAQANHVEPHIRTVFGYLGIDDVHGIAAEYDEFGDERLQASLAQAEQHIEALVAELKEKLDSTNRMPDPTY</sequence>
<feature type="coiled-coil region" evidence="7">
    <location>
        <begin position="199"/>
        <end position="226"/>
    </location>
</feature>
<feature type="binding site" evidence="6">
    <location>
        <begin position="23"/>
        <end position="25"/>
    </location>
    <ligand>
        <name>FMN</name>
        <dbReference type="ChEBI" id="CHEBI:58210"/>
    </ligand>
</feature>
<keyword evidence="1 6" id="KW-0285">Flavoprotein</keyword>
<dbReference type="Proteomes" id="UP000769617">
    <property type="component" value="Unassembled WGS sequence"/>
</dbReference>
<dbReference type="EC" id="1.7.1.17" evidence="6"/>
<proteinExistence type="inferred from homology"/>
<evidence type="ECO:0000256" key="6">
    <source>
        <dbReference type="HAMAP-Rule" id="MF_01216"/>
    </source>
</evidence>
<keyword evidence="2 6" id="KW-0288">FMN</keyword>
<feature type="binding site" evidence="6">
    <location>
        <position position="10"/>
    </location>
    <ligand>
        <name>FMN</name>
        <dbReference type="ChEBI" id="CHEBI:58210"/>
    </ligand>
</feature>
<feature type="domain" description="Flavodoxin-like fold" evidence="8">
    <location>
        <begin position="4"/>
        <end position="213"/>
    </location>
</feature>
<dbReference type="Gene3D" id="3.40.50.360">
    <property type="match status" value="1"/>
</dbReference>
<dbReference type="RefSeq" id="WP_219791105.1">
    <property type="nucleotide sequence ID" value="NZ_JAHYCA010000002.1"/>
</dbReference>
<comment type="function">
    <text evidence="6">Also exhibits azoreductase activity. Catalyzes the reductive cleavage of the azo bond in aromatic azo compounds to the corresponding amines.</text>
</comment>
<comment type="cofactor">
    <cofactor evidence="6">
        <name>FMN</name>
        <dbReference type="ChEBI" id="CHEBI:58210"/>
    </cofactor>
    <text evidence="6">Binds 1 FMN per subunit.</text>
</comment>
<evidence type="ECO:0000313" key="10">
    <source>
        <dbReference type="Proteomes" id="UP000769617"/>
    </source>
</evidence>